<dbReference type="InterPro" id="IPR003442">
    <property type="entry name" value="T6A_TsaE"/>
</dbReference>
<comment type="caution">
    <text evidence="13">The sequence shown here is derived from an EMBL/GenBank/DDBJ whole genome shotgun (WGS) entry which is preliminary data.</text>
</comment>
<keyword evidence="14" id="KW-1185">Reference proteome</keyword>
<organism evidence="13 14">
    <name type="scientific">Asticcacaulis benevestitus DSM 16100 = ATCC BAA-896</name>
    <dbReference type="NCBI Taxonomy" id="1121022"/>
    <lineage>
        <taxon>Bacteria</taxon>
        <taxon>Pseudomonadati</taxon>
        <taxon>Pseudomonadota</taxon>
        <taxon>Alphaproteobacteria</taxon>
        <taxon>Caulobacterales</taxon>
        <taxon>Caulobacteraceae</taxon>
        <taxon>Asticcacaulis</taxon>
    </lineage>
</organism>
<dbReference type="GO" id="GO:0002949">
    <property type="term" value="P:tRNA threonylcarbamoyladenosine modification"/>
    <property type="evidence" value="ECO:0007669"/>
    <property type="project" value="InterPro"/>
</dbReference>
<dbReference type="Proteomes" id="UP000017837">
    <property type="component" value="Unassembled WGS sequence"/>
</dbReference>
<comment type="similarity">
    <text evidence="2">Belongs to the TsaE family.</text>
</comment>
<feature type="region of interest" description="Disordered" evidence="11">
    <location>
        <begin position="205"/>
        <end position="224"/>
    </location>
</feature>
<keyword evidence="6" id="KW-0479">Metal-binding</keyword>
<protein>
    <recommendedName>
        <fullName evidence="3">tRNA threonylcarbamoyladenosine biosynthesis protein TsaE</fullName>
    </recommendedName>
    <alternativeName>
        <fullName evidence="10">t(6)A37 threonylcarbamoyladenosine biosynthesis protein TsaE</fullName>
    </alternativeName>
</protein>
<dbReference type="InterPro" id="IPR027417">
    <property type="entry name" value="P-loop_NTPase"/>
</dbReference>
<evidence type="ECO:0000256" key="7">
    <source>
        <dbReference type="ARBA" id="ARBA00022741"/>
    </source>
</evidence>
<evidence type="ECO:0000313" key="14">
    <source>
        <dbReference type="Proteomes" id="UP000017837"/>
    </source>
</evidence>
<proteinExistence type="inferred from homology"/>
<keyword evidence="8" id="KW-0067">ATP-binding</keyword>
<dbReference type="PANTHER" id="PTHR33540">
    <property type="entry name" value="TRNA THREONYLCARBAMOYLADENOSINE BIOSYNTHESIS PROTEIN TSAE"/>
    <property type="match status" value="1"/>
</dbReference>
<dbReference type="NCBIfam" id="NF045698">
    <property type="entry name" value="MurGlcNAcKinAmgK"/>
    <property type="match status" value="1"/>
</dbReference>
<evidence type="ECO:0000256" key="4">
    <source>
        <dbReference type="ARBA" id="ARBA00022490"/>
    </source>
</evidence>
<dbReference type="AlphaFoldDB" id="V4PDS9"/>
<evidence type="ECO:0000256" key="10">
    <source>
        <dbReference type="ARBA" id="ARBA00032441"/>
    </source>
</evidence>
<dbReference type="RefSeq" id="WP_018080664.1">
    <property type="nucleotide sequence ID" value="NZ_AQWM01000002.1"/>
</dbReference>
<dbReference type="PANTHER" id="PTHR33540:SF2">
    <property type="entry name" value="TRNA THREONYLCARBAMOYLADENOSINE BIOSYNTHESIS PROTEIN TSAE"/>
    <property type="match status" value="1"/>
</dbReference>
<gene>
    <name evidence="13" type="ORF">ABENE_19170</name>
</gene>
<keyword evidence="9" id="KW-0460">Magnesium</keyword>
<dbReference type="eggNOG" id="COG3178">
    <property type="taxonomic scope" value="Bacteria"/>
</dbReference>
<evidence type="ECO:0000256" key="3">
    <source>
        <dbReference type="ARBA" id="ARBA00019010"/>
    </source>
</evidence>
<evidence type="ECO:0000256" key="8">
    <source>
        <dbReference type="ARBA" id="ARBA00022840"/>
    </source>
</evidence>
<accession>V4PDS9</accession>
<dbReference type="STRING" id="1121022.GCA_000376105_00995"/>
<dbReference type="SUPFAM" id="SSF56112">
    <property type="entry name" value="Protein kinase-like (PK-like)"/>
    <property type="match status" value="1"/>
</dbReference>
<evidence type="ECO:0000256" key="11">
    <source>
        <dbReference type="SAM" id="MobiDB-lite"/>
    </source>
</evidence>
<dbReference type="Pfam" id="PF01636">
    <property type="entry name" value="APH"/>
    <property type="match status" value="1"/>
</dbReference>
<keyword evidence="5" id="KW-0819">tRNA processing</keyword>
<dbReference type="InterPro" id="IPR011009">
    <property type="entry name" value="Kinase-like_dom_sf"/>
</dbReference>
<dbReference type="Gene3D" id="3.30.200.20">
    <property type="entry name" value="Phosphorylase Kinase, domain 1"/>
    <property type="match status" value="1"/>
</dbReference>
<evidence type="ECO:0000256" key="9">
    <source>
        <dbReference type="ARBA" id="ARBA00022842"/>
    </source>
</evidence>
<evidence type="ECO:0000256" key="5">
    <source>
        <dbReference type="ARBA" id="ARBA00022694"/>
    </source>
</evidence>
<sequence length="517" mass="57722">MPDLTKAQTLHLPDEAATIDLGARLAPQLKSGDIVYLRGGLGMGKSSLARAMIRTLTSSDQDVPSPTFTLMQTYDTADFQIAHLDLYRLKAPEESYELGLDDALAYSVLLIEWPERLGHLGFDDRLDIILEEADRDQGRKVTITPHGRFRNIMPDFNVSDRESLKQRFLSDAGFADAMRQPLPGDASTRRYERLVRADGQSFMLMDQPPVPGAEPCRPGESESERRTSGYFALARLSGGRIEAFVAVADYLRTQGLSAPDIIAVDSGNGLLISEDLGADVFVTLIDQGQDAAPLYLAAIEVQAKLHAVTPPDVLPGGWPLLAYDDLALKTGAEVFTEWYPHYDPACTLDTTALAEWEALWAPLRQRAEAGATVFIHRDFHAENLLWLPEREGIQRVGLIDFQDALRAHPSWDLLSLLQDARRDVSPELEALCLDHYFKLRPQVDRAAFMRDYTALATLNAARILGVFARLVTRDHKPKYAAFMPRMLGHLSRNLRADGMEGLRDWFGRYGFNDRLIS</sequence>
<dbReference type="InterPro" id="IPR002575">
    <property type="entry name" value="Aminoglycoside_PTrfase"/>
</dbReference>
<reference evidence="13 14" key="1">
    <citation type="journal article" date="2014" name="Nature">
        <title>Sequential evolution of bacterial morphology by co-option of a developmental regulator.</title>
        <authorList>
            <person name="Jiang C."/>
            <person name="Brown P.J."/>
            <person name="Ducret A."/>
            <person name="Brun Y.V."/>
        </authorList>
    </citation>
    <scope>NUCLEOTIDE SEQUENCE [LARGE SCALE GENOMIC DNA]</scope>
    <source>
        <strain evidence="13 14">DSM 16100</strain>
    </source>
</reference>
<evidence type="ECO:0000313" key="13">
    <source>
        <dbReference type="EMBL" id="ESQ85304.1"/>
    </source>
</evidence>
<dbReference type="Gene3D" id="3.40.50.300">
    <property type="entry name" value="P-loop containing nucleotide triphosphate hydrolases"/>
    <property type="match status" value="1"/>
</dbReference>
<dbReference type="SUPFAM" id="SSF52540">
    <property type="entry name" value="P-loop containing nucleoside triphosphate hydrolases"/>
    <property type="match status" value="1"/>
</dbReference>
<keyword evidence="7" id="KW-0547">Nucleotide-binding</keyword>
<evidence type="ECO:0000256" key="1">
    <source>
        <dbReference type="ARBA" id="ARBA00004496"/>
    </source>
</evidence>
<dbReference type="PATRIC" id="fig|1121022.4.peg.3927"/>
<dbReference type="Pfam" id="PF02367">
    <property type="entry name" value="TsaE"/>
    <property type="match status" value="1"/>
</dbReference>
<evidence type="ECO:0000259" key="12">
    <source>
        <dbReference type="Pfam" id="PF01636"/>
    </source>
</evidence>
<evidence type="ECO:0000256" key="2">
    <source>
        <dbReference type="ARBA" id="ARBA00007599"/>
    </source>
</evidence>
<keyword evidence="4" id="KW-0963">Cytoplasm</keyword>
<name>V4PDS9_9CAUL</name>
<comment type="subcellular location">
    <subcellularLocation>
        <location evidence="1">Cytoplasm</location>
    </subcellularLocation>
</comment>
<dbReference type="GO" id="GO:0005737">
    <property type="term" value="C:cytoplasm"/>
    <property type="evidence" value="ECO:0007669"/>
    <property type="project" value="UniProtKB-SubCell"/>
</dbReference>
<feature type="domain" description="Aminoglycoside phosphotransferase" evidence="12">
    <location>
        <begin position="180"/>
        <end position="437"/>
    </location>
</feature>
<dbReference type="eggNOG" id="COG0802">
    <property type="taxonomic scope" value="Bacteria"/>
</dbReference>
<dbReference type="EMBL" id="AWGB01000061">
    <property type="protein sequence ID" value="ESQ85304.1"/>
    <property type="molecule type" value="Genomic_DNA"/>
</dbReference>
<evidence type="ECO:0000256" key="6">
    <source>
        <dbReference type="ARBA" id="ARBA00022723"/>
    </source>
</evidence>
<dbReference type="NCBIfam" id="TIGR00150">
    <property type="entry name" value="T6A_YjeE"/>
    <property type="match status" value="1"/>
</dbReference>
<dbReference type="Gene3D" id="3.90.1200.10">
    <property type="match status" value="1"/>
</dbReference>
<dbReference type="GO" id="GO:0005524">
    <property type="term" value="F:ATP binding"/>
    <property type="evidence" value="ECO:0007669"/>
    <property type="project" value="UniProtKB-KW"/>
</dbReference>
<dbReference type="GO" id="GO:0046872">
    <property type="term" value="F:metal ion binding"/>
    <property type="evidence" value="ECO:0007669"/>
    <property type="project" value="UniProtKB-KW"/>
</dbReference>